<feature type="coiled-coil region" evidence="3">
    <location>
        <begin position="5"/>
        <end position="117"/>
    </location>
</feature>
<accession>S8DT87</accession>
<dbReference type="AlphaFoldDB" id="S8DT87"/>
<reference evidence="4 5" key="1">
    <citation type="journal article" date="2012" name="Science">
        <title>The Paleozoic origin of enzymatic lignin decomposition reconstructed from 31 fungal genomes.</title>
        <authorList>
            <person name="Floudas D."/>
            <person name="Binder M."/>
            <person name="Riley R."/>
            <person name="Barry K."/>
            <person name="Blanchette R.A."/>
            <person name="Henrissat B."/>
            <person name="Martinez A.T."/>
            <person name="Otillar R."/>
            <person name="Spatafora J.W."/>
            <person name="Yadav J.S."/>
            <person name="Aerts A."/>
            <person name="Benoit I."/>
            <person name="Boyd A."/>
            <person name="Carlson A."/>
            <person name="Copeland A."/>
            <person name="Coutinho P.M."/>
            <person name="de Vries R.P."/>
            <person name="Ferreira P."/>
            <person name="Findley K."/>
            <person name="Foster B."/>
            <person name="Gaskell J."/>
            <person name="Glotzer D."/>
            <person name="Gorecki P."/>
            <person name="Heitman J."/>
            <person name="Hesse C."/>
            <person name="Hori C."/>
            <person name="Igarashi K."/>
            <person name="Jurgens J.A."/>
            <person name="Kallen N."/>
            <person name="Kersten P."/>
            <person name="Kohler A."/>
            <person name="Kuees U."/>
            <person name="Kumar T.K.A."/>
            <person name="Kuo A."/>
            <person name="LaButti K."/>
            <person name="Larrondo L.F."/>
            <person name="Lindquist E."/>
            <person name="Ling A."/>
            <person name="Lombard V."/>
            <person name="Lucas S."/>
            <person name="Lundell T."/>
            <person name="Martin R."/>
            <person name="McLaughlin D.J."/>
            <person name="Morgenstern I."/>
            <person name="Morin E."/>
            <person name="Murat C."/>
            <person name="Nagy L.G."/>
            <person name="Nolan M."/>
            <person name="Ohm R.A."/>
            <person name="Patyshakuliyeva A."/>
            <person name="Rokas A."/>
            <person name="Ruiz-Duenas F.J."/>
            <person name="Sabat G."/>
            <person name="Salamov A."/>
            <person name="Samejima M."/>
            <person name="Schmutz J."/>
            <person name="Slot J.C."/>
            <person name="St John F."/>
            <person name="Stenlid J."/>
            <person name="Sun H."/>
            <person name="Sun S."/>
            <person name="Syed K."/>
            <person name="Tsang A."/>
            <person name="Wiebenga A."/>
            <person name="Young D."/>
            <person name="Pisabarro A."/>
            <person name="Eastwood D.C."/>
            <person name="Martin F."/>
            <person name="Cullen D."/>
            <person name="Grigoriev I.V."/>
            <person name="Hibbett D.S."/>
        </authorList>
    </citation>
    <scope>NUCLEOTIDE SEQUENCE</scope>
    <source>
        <strain evidence="5">FP-58527</strain>
    </source>
</reference>
<proteinExistence type="inferred from homology"/>
<dbReference type="eggNOG" id="KOG3478">
    <property type="taxonomic scope" value="Eukaryota"/>
</dbReference>
<dbReference type="OrthoDB" id="248120at2759"/>
<gene>
    <name evidence="4" type="ORF">FOMPIDRAFT_1025598</name>
</gene>
<dbReference type="InterPro" id="IPR002777">
    <property type="entry name" value="PFD_beta-like"/>
</dbReference>
<dbReference type="EMBL" id="KE504199">
    <property type="protein sequence ID" value="EPS95807.1"/>
    <property type="molecule type" value="Genomic_DNA"/>
</dbReference>
<dbReference type="SUPFAM" id="SSF46579">
    <property type="entry name" value="Prefoldin"/>
    <property type="match status" value="1"/>
</dbReference>
<dbReference type="Pfam" id="PF01920">
    <property type="entry name" value="Prefoldin_2"/>
    <property type="match status" value="1"/>
</dbReference>
<dbReference type="Proteomes" id="UP000015241">
    <property type="component" value="Unassembled WGS sequence"/>
</dbReference>
<evidence type="ECO:0000313" key="4">
    <source>
        <dbReference type="EMBL" id="EPS95807.1"/>
    </source>
</evidence>
<dbReference type="FunCoup" id="S8DT87">
    <property type="interactions" value="506"/>
</dbReference>
<evidence type="ECO:0008006" key="6">
    <source>
        <dbReference type="Google" id="ProtNLM"/>
    </source>
</evidence>
<dbReference type="GO" id="GO:0051082">
    <property type="term" value="F:unfolded protein binding"/>
    <property type="evidence" value="ECO:0007669"/>
    <property type="project" value="InterPro"/>
</dbReference>
<evidence type="ECO:0000256" key="3">
    <source>
        <dbReference type="SAM" id="Coils"/>
    </source>
</evidence>
<keyword evidence="3" id="KW-0175">Coiled coil</keyword>
<dbReference type="InterPro" id="IPR009053">
    <property type="entry name" value="Prefoldin"/>
</dbReference>
<dbReference type="FunFam" id="1.10.287.370:FF:000003">
    <property type="entry name" value="Prefoldin subunit 6"/>
    <property type="match status" value="1"/>
</dbReference>
<keyword evidence="2" id="KW-0143">Chaperone</keyword>
<evidence type="ECO:0000313" key="5">
    <source>
        <dbReference type="Proteomes" id="UP000015241"/>
    </source>
</evidence>
<evidence type="ECO:0000256" key="1">
    <source>
        <dbReference type="ARBA" id="ARBA00008045"/>
    </source>
</evidence>
<dbReference type="GO" id="GO:0051131">
    <property type="term" value="P:chaperone-mediated protein complex assembly"/>
    <property type="evidence" value="ECO:0007669"/>
    <property type="project" value="TreeGrafter"/>
</dbReference>
<comment type="similarity">
    <text evidence="1">Belongs to the prefoldin subunit beta family.</text>
</comment>
<dbReference type="PANTHER" id="PTHR21431">
    <property type="entry name" value="PREFOLDIN SUBUNIT 6"/>
    <property type="match status" value="1"/>
</dbReference>
<dbReference type="PANTHER" id="PTHR21431:SF0">
    <property type="entry name" value="PREFOLDIN SUBUNIT 6"/>
    <property type="match status" value="1"/>
</dbReference>
<dbReference type="CDD" id="cd23161">
    <property type="entry name" value="Prefoldin_6"/>
    <property type="match status" value="1"/>
</dbReference>
<name>S8DT87_FOMSC</name>
<dbReference type="Gene3D" id="1.10.287.370">
    <property type="match status" value="1"/>
</dbReference>
<dbReference type="GO" id="GO:0006457">
    <property type="term" value="P:protein folding"/>
    <property type="evidence" value="ECO:0007669"/>
    <property type="project" value="InterPro"/>
</dbReference>
<dbReference type="GO" id="GO:0016272">
    <property type="term" value="C:prefoldin complex"/>
    <property type="evidence" value="ECO:0007669"/>
    <property type="project" value="InterPro"/>
</dbReference>
<dbReference type="STRING" id="743788.S8DT87"/>
<sequence length="133" mass="15017">MSTTLVALQDRLQTASTEFQKIQSDMTSAVEARQRLEAQQSENELVKKEFSTLTEKNTVYKLIGPVLVQQDQAEAKANVEKRLEFIKGEIKRIEGQIKDFEEKAEKKKSELVEIQTALQQQLKVQSPPVAVAA</sequence>
<evidence type="ECO:0000256" key="2">
    <source>
        <dbReference type="ARBA" id="ARBA00023186"/>
    </source>
</evidence>
<dbReference type="GO" id="GO:0005737">
    <property type="term" value="C:cytoplasm"/>
    <property type="evidence" value="ECO:0007669"/>
    <property type="project" value="TreeGrafter"/>
</dbReference>
<dbReference type="InParanoid" id="S8DT87"/>
<dbReference type="GO" id="GO:0051087">
    <property type="term" value="F:protein-folding chaperone binding"/>
    <property type="evidence" value="ECO:0007669"/>
    <property type="project" value="TreeGrafter"/>
</dbReference>
<keyword evidence="5" id="KW-1185">Reference proteome</keyword>
<protein>
    <recommendedName>
        <fullName evidence="6">Prefoldin beta-like protein</fullName>
    </recommendedName>
</protein>
<organism evidence="4 5">
    <name type="scientific">Fomitopsis schrenkii</name>
    <name type="common">Brown rot fungus</name>
    <dbReference type="NCBI Taxonomy" id="2126942"/>
    <lineage>
        <taxon>Eukaryota</taxon>
        <taxon>Fungi</taxon>
        <taxon>Dikarya</taxon>
        <taxon>Basidiomycota</taxon>
        <taxon>Agaricomycotina</taxon>
        <taxon>Agaricomycetes</taxon>
        <taxon>Polyporales</taxon>
        <taxon>Fomitopsis</taxon>
    </lineage>
</organism>
<dbReference type="HOGENOM" id="CLU_125172_2_0_1"/>